<dbReference type="Gene3D" id="3.30.450.20">
    <property type="entry name" value="PAS domain"/>
    <property type="match status" value="2"/>
</dbReference>
<keyword evidence="17" id="KW-1185">Reference proteome</keyword>
<dbReference type="EMBL" id="JAUKWQ010000001">
    <property type="protein sequence ID" value="MDO1580483.1"/>
    <property type="molecule type" value="Genomic_DNA"/>
</dbReference>
<dbReference type="InterPro" id="IPR003594">
    <property type="entry name" value="HATPase_dom"/>
</dbReference>
<dbReference type="Pfam" id="PF00512">
    <property type="entry name" value="HisKA"/>
    <property type="match status" value="1"/>
</dbReference>
<keyword evidence="11 13" id="KW-0902">Two-component regulatory system</keyword>
<dbReference type="CDD" id="cd00082">
    <property type="entry name" value="HisKA"/>
    <property type="match status" value="1"/>
</dbReference>
<dbReference type="InterPro" id="IPR005467">
    <property type="entry name" value="His_kinase_dom"/>
</dbReference>
<dbReference type="Gene3D" id="1.20.5.170">
    <property type="match status" value="1"/>
</dbReference>
<evidence type="ECO:0000256" key="7">
    <source>
        <dbReference type="ARBA" id="ARBA00022741"/>
    </source>
</evidence>
<dbReference type="InterPro" id="IPR029151">
    <property type="entry name" value="Sensor-like_sf"/>
</dbReference>
<dbReference type="SUPFAM" id="SSF103190">
    <property type="entry name" value="Sensory domain-like"/>
    <property type="match status" value="1"/>
</dbReference>
<keyword evidence="8 13" id="KW-0418">Kinase</keyword>
<evidence type="ECO:0000256" key="2">
    <source>
        <dbReference type="ARBA" id="ARBA00004651"/>
    </source>
</evidence>
<evidence type="ECO:0000256" key="14">
    <source>
        <dbReference type="SAM" id="Coils"/>
    </source>
</evidence>
<reference evidence="16" key="2">
    <citation type="submission" date="2023-07" db="EMBL/GenBank/DDBJ databases">
        <authorList>
            <person name="Sun H."/>
        </authorList>
    </citation>
    <scope>NUCLEOTIDE SEQUENCE</scope>
    <source>
        <strain evidence="16">05753</strain>
    </source>
</reference>
<keyword evidence="13" id="KW-0997">Cell inner membrane</keyword>
<feature type="coiled-coil region" evidence="14">
    <location>
        <begin position="345"/>
        <end position="393"/>
    </location>
</feature>
<feature type="transmembrane region" description="Helical" evidence="13">
    <location>
        <begin position="311"/>
        <end position="329"/>
    </location>
</feature>
<dbReference type="Gene3D" id="3.30.565.10">
    <property type="entry name" value="Histidine kinase-like ATPase, C-terminal domain"/>
    <property type="match status" value="1"/>
</dbReference>
<comment type="catalytic activity">
    <reaction evidence="1 13">
        <text>ATP + protein L-histidine = ADP + protein N-phospho-L-histidine.</text>
        <dbReference type="EC" id="2.7.13.3"/>
    </reaction>
</comment>
<evidence type="ECO:0000256" key="10">
    <source>
        <dbReference type="ARBA" id="ARBA00022989"/>
    </source>
</evidence>
<dbReference type="SMART" id="SM00387">
    <property type="entry name" value="HATPase_c"/>
    <property type="match status" value="1"/>
</dbReference>
<keyword evidence="14" id="KW-0175">Coiled coil</keyword>
<evidence type="ECO:0000256" key="9">
    <source>
        <dbReference type="ARBA" id="ARBA00022840"/>
    </source>
</evidence>
<dbReference type="PANTHER" id="PTHR43065:SF46">
    <property type="entry name" value="C4-DICARBOXYLATE TRANSPORT SENSOR PROTEIN DCTB"/>
    <property type="match status" value="1"/>
</dbReference>
<keyword evidence="7 13" id="KW-0547">Nucleotide-binding</keyword>
<dbReference type="PANTHER" id="PTHR43065">
    <property type="entry name" value="SENSOR HISTIDINE KINASE"/>
    <property type="match status" value="1"/>
</dbReference>
<organism evidence="16 17">
    <name type="scientific">Rhizobium oryzicola</name>
    <dbReference type="NCBI Taxonomy" id="1232668"/>
    <lineage>
        <taxon>Bacteria</taxon>
        <taxon>Pseudomonadati</taxon>
        <taxon>Pseudomonadota</taxon>
        <taxon>Alphaproteobacteria</taxon>
        <taxon>Hyphomicrobiales</taxon>
        <taxon>Rhizobiaceae</taxon>
        <taxon>Rhizobium/Agrobacterium group</taxon>
        <taxon>Rhizobium</taxon>
    </lineage>
</organism>
<dbReference type="SUPFAM" id="SSF47384">
    <property type="entry name" value="Homodimeric domain of signal transducing histidine kinase"/>
    <property type="match status" value="1"/>
</dbReference>
<dbReference type="GO" id="GO:0005524">
    <property type="term" value="F:ATP binding"/>
    <property type="evidence" value="ECO:0007669"/>
    <property type="project" value="UniProtKB-KW"/>
</dbReference>
<keyword evidence="9 13" id="KW-0067">ATP-binding</keyword>
<evidence type="ECO:0000259" key="15">
    <source>
        <dbReference type="PROSITE" id="PS50109"/>
    </source>
</evidence>
<keyword evidence="6 13" id="KW-0812">Transmembrane</keyword>
<dbReference type="SUPFAM" id="SSF55874">
    <property type="entry name" value="ATPase domain of HSP90 chaperone/DNA topoisomerase II/histidine kinase"/>
    <property type="match status" value="1"/>
</dbReference>
<comment type="function">
    <text evidence="13">Member of the two-component regulatory system DctB/DctD involved in the transport of C4-dicarboxylates. DctB functions as a membrane-associated protein kinase that phosphorylates DctD in response to environmental signals.</text>
</comment>
<dbReference type="PROSITE" id="PS50109">
    <property type="entry name" value="HIS_KIN"/>
    <property type="match status" value="1"/>
</dbReference>
<name>A0ABT8SPN7_9HYPH</name>
<protein>
    <recommendedName>
        <fullName evidence="13">C4-dicarboxylate transport sensor protein</fullName>
        <ecNumber evidence="13">2.7.13.3</ecNumber>
    </recommendedName>
</protein>
<evidence type="ECO:0000256" key="4">
    <source>
        <dbReference type="ARBA" id="ARBA00022553"/>
    </source>
</evidence>
<evidence type="ECO:0000256" key="6">
    <source>
        <dbReference type="ARBA" id="ARBA00022692"/>
    </source>
</evidence>
<dbReference type="InterPro" id="IPR036097">
    <property type="entry name" value="HisK_dim/P_sf"/>
</dbReference>
<evidence type="ECO:0000256" key="13">
    <source>
        <dbReference type="PIRNR" id="PIRNR036431"/>
    </source>
</evidence>
<dbReference type="Pfam" id="PF02743">
    <property type="entry name" value="dCache_1"/>
    <property type="match status" value="1"/>
</dbReference>
<keyword evidence="3 13" id="KW-1003">Cell membrane</keyword>
<accession>A0ABT8SPN7</accession>
<dbReference type="PIRSF" id="PIRSF036431">
    <property type="entry name" value="STHK_DctB"/>
    <property type="match status" value="1"/>
</dbReference>
<keyword evidence="10 13" id="KW-1133">Transmembrane helix</keyword>
<evidence type="ECO:0000256" key="12">
    <source>
        <dbReference type="ARBA" id="ARBA00023136"/>
    </source>
</evidence>
<comment type="caution">
    <text evidence="16">The sequence shown here is derived from an EMBL/GenBank/DDBJ whole genome shotgun (WGS) entry which is preliminary data.</text>
</comment>
<evidence type="ECO:0000313" key="17">
    <source>
        <dbReference type="Proteomes" id="UP001169006"/>
    </source>
</evidence>
<feature type="domain" description="Histidine kinase" evidence="15">
    <location>
        <begin position="402"/>
        <end position="612"/>
    </location>
</feature>
<evidence type="ECO:0000256" key="1">
    <source>
        <dbReference type="ARBA" id="ARBA00000085"/>
    </source>
</evidence>
<dbReference type="InterPro" id="IPR036890">
    <property type="entry name" value="HATPase_C_sf"/>
</dbReference>
<dbReference type="Pfam" id="PF02518">
    <property type="entry name" value="HATPase_c"/>
    <property type="match status" value="1"/>
</dbReference>
<evidence type="ECO:0000256" key="3">
    <source>
        <dbReference type="ARBA" id="ARBA00022475"/>
    </source>
</evidence>
<dbReference type="RefSeq" id="WP_302074649.1">
    <property type="nucleotide sequence ID" value="NZ_JAUKWQ010000001.1"/>
</dbReference>
<proteinExistence type="predicted"/>
<evidence type="ECO:0000313" key="16">
    <source>
        <dbReference type="EMBL" id="MDO1580483.1"/>
    </source>
</evidence>
<keyword evidence="12 13" id="KW-0472">Membrane</keyword>
<sequence length="614" mass="67165">MSSHQPSAASSHARDVWIVFGLTVLVIAALVVHLAGLYGQSKAIHTLERQGRLDAGLKVALLRAVLERPRALPFLLSRDREVEDALRLPVPGRLADLSRKLEDLVAGTSASVLYVIDHRGVALSSSNWREPSSFVGSDYAFRAYFSQAMANGTAEHFALGNVSRRPGLYISHRVGGEDDALGVVVVKAEFDQLESDWRDSQRPTYVVDQDGIVLITSIASWRFMTLPGSSTDRLSEVRRSLQFGEAPLLPLPISYRERLTDETALIETVLPGSRQSKFIEVSAPVPSTPWRLRYLLPLEPTQSAAVREAQLTALATLLPLAVIAGVVIWRRQSALARFAAEHAAREELERRVAERTEDLSRARDRLEAEISGHRATEERLQGVQQELVQANRLAILGQVAAGVAHEINQPVATIRAFADNARTFLERKRFTEADENLKDIAGLTERIGLITDDLKILARKGRGVPQPVGVKSVIEGAVLLLRTRFAGHLEALDVTFPPDDLYVLGSPIRLEQILINLLQNALEAIAGRESQKVKLNARVDGDDVIIRVADNGPGIAPHILESLFTPFNTSKEGGLGLGLVISREIASDYGGRIEVESGPEGTAFIVYLKKASIA</sequence>
<gene>
    <name evidence="16" type="ORF">Q2T52_00080</name>
</gene>
<keyword evidence="4" id="KW-0597">Phosphoprotein</keyword>
<dbReference type="InterPro" id="IPR017055">
    <property type="entry name" value="Sig_transdc_His_kinase_DctB"/>
</dbReference>
<dbReference type="Gene3D" id="1.10.287.130">
    <property type="match status" value="1"/>
</dbReference>
<evidence type="ECO:0000256" key="5">
    <source>
        <dbReference type="ARBA" id="ARBA00022679"/>
    </source>
</evidence>
<comment type="subcellular location">
    <subcellularLocation>
        <location evidence="13">Cell inner membrane</location>
    </subcellularLocation>
    <subcellularLocation>
        <location evidence="2">Cell membrane</location>
        <topology evidence="2">Multi-pass membrane protein</topology>
    </subcellularLocation>
</comment>
<dbReference type="InterPro" id="IPR033479">
    <property type="entry name" value="dCache_1"/>
</dbReference>
<dbReference type="Proteomes" id="UP001169006">
    <property type="component" value="Unassembled WGS sequence"/>
</dbReference>
<dbReference type="SMART" id="SM00388">
    <property type="entry name" value="HisKA"/>
    <property type="match status" value="1"/>
</dbReference>
<dbReference type="InterPro" id="IPR004358">
    <property type="entry name" value="Sig_transdc_His_kin-like_C"/>
</dbReference>
<evidence type="ECO:0000256" key="8">
    <source>
        <dbReference type="ARBA" id="ARBA00022777"/>
    </source>
</evidence>
<dbReference type="EC" id="2.7.13.3" evidence="13"/>
<dbReference type="InterPro" id="IPR003661">
    <property type="entry name" value="HisK_dim/P_dom"/>
</dbReference>
<keyword evidence="5 13" id="KW-0808">Transferase</keyword>
<feature type="transmembrane region" description="Helical" evidence="13">
    <location>
        <begin position="16"/>
        <end position="39"/>
    </location>
</feature>
<dbReference type="Gene3D" id="6.10.250.3020">
    <property type="match status" value="1"/>
</dbReference>
<reference evidence="16" key="1">
    <citation type="journal article" date="2015" name="Int. J. Syst. Evol. Microbiol.">
        <title>Rhizobium oryzicola sp. nov., potential plant-growth-promoting endophytic bacteria isolated from rice roots.</title>
        <authorList>
            <person name="Zhang X.X."/>
            <person name="Gao J.S."/>
            <person name="Cao Y.H."/>
            <person name="Sheirdil R.A."/>
            <person name="Wang X.C."/>
            <person name="Zhang L."/>
        </authorList>
    </citation>
    <scope>NUCLEOTIDE SEQUENCE</scope>
    <source>
        <strain evidence="16">05753</strain>
    </source>
</reference>
<evidence type="ECO:0000256" key="11">
    <source>
        <dbReference type="ARBA" id="ARBA00023012"/>
    </source>
</evidence>
<dbReference type="PRINTS" id="PR00344">
    <property type="entry name" value="BCTRLSENSOR"/>
</dbReference>